<reference evidence="1 2" key="1">
    <citation type="submission" date="2018-12" db="EMBL/GenBank/DDBJ databases">
        <authorList>
            <person name="Yu L."/>
        </authorList>
    </citation>
    <scope>NUCLEOTIDE SEQUENCE [LARGE SCALE GENOMIC DNA]</scope>
    <source>
        <strain evidence="1 2">S5H2222</strain>
    </source>
</reference>
<keyword evidence="2" id="KW-1185">Reference proteome</keyword>
<proteinExistence type="predicted"/>
<organism evidence="1 2">
    <name type="scientific">Lysinibacillus telephonicus</name>
    <dbReference type="NCBI Taxonomy" id="1714840"/>
    <lineage>
        <taxon>Bacteria</taxon>
        <taxon>Bacillati</taxon>
        <taxon>Bacillota</taxon>
        <taxon>Bacilli</taxon>
        <taxon>Bacillales</taxon>
        <taxon>Bacillaceae</taxon>
        <taxon>Lysinibacillus</taxon>
    </lineage>
</organism>
<name>A0A3S0KLM0_9BACI</name>
<dbReference type="EMBL" id="RXNR01000005">
    <property type="protein sequence ID" value="RTQ95611.1"/>
    <property type="molecule type" value="Genomic_DNA"/>
</dbReference>
<sequence>MGVFDRSEDNQGYRDALTVIQKVYESLIRNPIIKDQFQLVYPIRATYQEEDSAPYYFAGLETNWEVPIPLREDVEHLI</sequence>
<dbReference type="RefSeq" id="WP_126292779.1">
    <property type="nucleotide sequence ID" value="NZ_CP185866.1"/>
</dbReference>
<dbReference type="AlphaFoldDB" id="A0A3S0KLM0"/>
<accession>A0A3S0KLM0</accession>
<dbReference type="Proteomes" id="UP000276349">
    <property type="component" value="Unassembled WGS sequence"/>
</dbReference>
<gene>
    <name evidence="1" type="ORF">EKG35_02700</name>
</gene>
<evidence type="ECO:0000313" key="2">
    <source>
        <dbReference type="Proteomes" id="UP000276349"/>
    </source>
</evidence>
<protein>
    <submittedName>
        <fullName evidence="1">Uncharacterized protein</fullName>
    </submittedName>
</protein>
<comment type="caution">
    <text evidence="1">The sequence shown here is derived from an EMBL/GenBank/DDBJ whole genome shotgun (WGS) entry which is preliminary data.</text>
</comment>
<evidence type="ECO:0000313" key="1">
    <source>
        <dbReference type="EMBL" id="RTQ95611.1"/>
    </source>
</evidence>
<dbReference type="OrthoDB" id="9802878at2"/>